<dbReference type="AlphaFoldDB" id="X0Y4G1"/>
<protein>
    <submittedName>
        <fullName evidence="1">Uncharacterized protein</fullName>
    </submittedName>
</protein>
<organism evidence="1">
    <name type="scientific">marine sediment metagenome</name>
    <dbReference type="NCBI Taxonomy" id="412755"/>
    <lineage>
        <taxon>unclassified sequences</taxon>
        <taxon>metagenomes</taxon>
        <taxon>ecological metagenomes</taxon>
    </lineage>
</organism>
<name>X0Y4G1_9ZZZZ</name>
<proteinExistence type="predicted"/>
<evidence type="ECO:0000313" key="1">
    <source>
        <dbReference type="EMBL" id="GAG31741.1"/>
    </source>
</evidence>
<reference evidence="1" key="1">
    <citation type="journal article" date="2014" name="Front. Microbiol.">
        <title>High frequency of phylogenetically diverse reductive dehalogenase-homologous genes in deep subseafloor sedimentary metagenomes.</title>
        <authorList>
            <person name="Kawai M."/>
            <person name="Futagami T."/>
            <person name="Toyoda A."/>
            <person name="Takaki Y."/>
            <person name="Nishi S."/>
            <person name="Hori S."/>
            <person name="Arai W."/>
            <person name="Tsubouchi T."/>
            <person name="Morono Y."/>
            <person name="Uchiyama I."/>
            <person name="Ito T."/>
            <person name="Fujiyama A."/>
            <person name="Inagaki F."/>
            <person name="Takami H."/>
        </authorList>
    </citation>
    <scope>NUCLEOTIDE SEQUENCE</scope>
    <source>
        <strain evidence="1">Expedition CK06-06</strain>
    </source>
</reference>
<dbReference type="EMBL" id="BARS01049327">
    <property type="protein sequence ID" value="GAG31741.1"/>
    <property type="molecule type" value="Genomic_DNA"/>
</dbReference>
<sequence>MFDAAAGGYSYQDRQGPIPTAGSLAKKILPWIPENTVLHNLVCPPMTASS</sequence>
<accession>X0Y4G1</accession>
<comment type="caution">
    <text evidence="1">The sequence shown here is derived from an EMBL/GenBank/DDBJ whole genome shotgun (WGS) entry which is preliminary data.</text>
</comment>
<gene>
    <name evidence="1" type="ORF">S01H1_73799</name>
</gene>